<evidence type="ECO:0000259" key="7">
    <source>
        <dbReference type="Pfam" id="PF00482"/>
    </source>
</evidence>
<dbReference type="GO" id="GO:0005886">
    <property type="term" value="C:plasma membrane"/>
    <property type="evidence" value="ECO:0007669"/>
    <property type="project" value="UniProtKB-SubCell"/>
</dbReference>
<dbReference type="EMBL" id="CAEZYK010000163">
    <property type="protein sequence ID" value="CAB4737918.1"/>
    <property type="molecule type" value="Genomic_DNA"/>
</dbReference>
<evidence type="ECO:0000313" key="8">
    <source>
        <dbReference type="EMBL" id="CAB4737918.1"/>
    </source>
</evidence>
<comment type="subcellular location">
    <subcellularLocation>
        <location evidence="1">Cell membrane</location>
        <topology evidence="1">Multi-pass membrane protein</topology>
    </subcellularLocation>
</comment>
<evidence type="ECO:0000256" key="3">
    <source>
        <dbReference type="ARBA" id="ARBA00022692"/>
    </source>
</evidence>
<evidence type="ECO:0000256" key="4">
    <source>
        <dbReference type="ARBA" id="ARBA00022989"/>
    </source>
</evidence>
<dbReference type="Pfam" id="PF00482">
    <property type="entry name" value="T2SSF"/>
    <property type="match status" value="1"/>
</dbReference>
<organism evidence="9">
    <name type="scientific">freshwater metagenome</name>
    <dbReference type="NCBI Taxonomy" id="449393"/>
    <lineage>
        <taxon>unclassified sequences</taxon>
        <taxon>metagenomes</taxon>
        <taxon>ecological metagenomes</taxon>
    </lineage>
</organism>
<gene>
    <name evidence="8" type="ORF">UFOPK2683_01696</name>
    <name evidence="9" type="ORF">UFOPK3897_01747</name>
    <name evidence="10" type="ORF">UFOPK4121_01734</name>
</gene>
<name>A0A6J7NL20_9ZZZZ</name>
<keyword evidence="4 6" id="KW-1133">Transmembrane helix</keyword>
<evidence type="ECO:0000256" key="6">
    <source>
        <dbReference type="SAM" id="Phobius"/>
    </source>
</evidence>
<dbReference type="EMBL" id="CAFBOF010000083">
    <property type="protein sequence ID" value="CAB4991389.1"/>
    <property type="molecule type" value="Genomic_DNA"/>
</dbReference>
<keyword evidence="3 6" id="KW-0812">Transmembrane</keyword>
<dbReference type="EMBL" id="CAFBPQ010000112">
    <property type="protein sequence ID" value="CAB5034497.1"/>
    <property type="molecule type" value="Genomic_DNA"/>
</dbReference>
<dbReference type="InterPro" id="IPR018076">
    <property type="entry name" value="T2SS_GspF_dom"/>
</dbReference>
<sequence>METVLVIFAALGAVIVLVRAATRASSAAHLRKLTPKPKWRLPSFLRSAISVQLVRSGILVEPEGACEVAGAVAVAIIGFTLAVAPGLLIPALVVAGVIALVGLRISRAQAEQKFVALLPVFLDQVAAALRGGATVSDALGSVTMAGALGQDLDRVSSRVALGVGLGEALSVWPLEHSRPEVRAAAGALAVAATLGGRSADALSGMAQSLRERNGARAEAHALSAQGRLSALVVGGAPLGYLAFSAITDPGSVGLLTDTSTGRICLVVGLTLEGLGALWMRRIVRAGSTE</sequence>
<dbReference type="PANTHER" id="PTHR35007:SF2">
    <property type="entry name" value="PILUS ASSEMBLE PROTEIN"/>
    <property type="match status" value="1"/>
</dbReference>
<keyword evidence="2" id="KW-1003">Cell membrane</keyword>
<keyword evidence="5 6" id="KW-0472">Membrane</keyword>
<evidence type="ECO:0000256" key="1">
    <source>
        <dbReference type="ARBA" id="ARBA00004651"/>
    </source>
</evidence>
<evidence type="ECO:0000313" key="9">
    <source>
        <dbReference type="EMBL" id="CAB4991389.1"/>
    </source>
</evidence>
<evidence type="ECO:0000313" key="10">
    <source>
        <dbReference type="EMBL" id="CAB5034497.1"/>
    </source>
</evidence>
<feature type="domain" description="Type II secretion system protein GspF" evidence="7">
    <location>
        <begin position="121"/>
        <end position="243"/>
    </location>
</feature>
<evidence type="ECO:0000256" key="2">
    <source>
        <dbReference type="ARBA" id="ARBA00022475"/>
    </source>
</evidence>
<accession>A0A6J7NL20</accession>
<feature type="transmembrane region" description="Helical" evidence="6">
    <location>
        <begin position="70"/>
        <end position="103"/>
    </location>
</feature>
<reference evidence="9" key="1">
    <citation type="submission" date="2020-05" db="EMBL/GenBank/DDBJ databases">
        <authorList>
            <person name="Chiriac C."/>
            <person name="Salcher M."/>
            <person name="Ghai R."/>
            <person name="Kavagutti S V."/>
        </authorList>
    </citation>
    <scope>NUCLEOTIDE SEQUENCE</scope>
</reference>
<dbReference type="PANTHER" id="PTHR35007">
    <property type="entry name" value="INTEGRAL MEMBRANE PROTEIN-RELATED"/>
    <property type="match status" value="1"/>
</dbReference>
<proteinExistence type="predicted"/>
<dbReference type="AlphaFoldDB" id="A0A6J7NL20"/>
<evidence type="ECO:0000256" key="5">
    <source>
        <dbReference type="ARBA" id="ARBA00023136"/>
    </source>
</evidence>
<protein>
    <submittedName>
        <fullName evidence="9">Unannotated protein</fullName>
    </submittedName>
</protein>